<dbReference type="AlphaFoldDB" id="A0A3L6TVT6"/>
<gene>
    <name evidence="1" type="ORF">C2845_PM01G41650</name>
</gene>
<evidence type="ECO:0000313" key="2">
    <source>
        <dbReference type="Proteomes" id="UP000275267"/>
    </source>
</evidence>
<sequence length="83" mass="8961">MDAAVWARVAAWTAKPTVSLPLAVRTSRANKYEGKVSLFPRRDGGGGINVEVAPSSEDMVALELEGELWVVVSPDQASYFLLL</sequence>
<reference evidence="2" key="1">
    <citation type="journal article" date="2019" name="Nat. Commun.">
        <title>The genome of broomcorn millet.</title>
        <authorList>
            <person name="Zou C."/>
            <person name="Miki D."/>
            <person name="Li D."/>
            <person name="Tang Q."/>
            <person name="Xiao L."/>
            <person name="Rajput S."/>
            <person name="Deng P."/>
            <person name="Jia W."/>
            <person name="Huang R."/>
            <person name="Zhang M."/>
            <person name="Sun Y."/>
            <person name="Hu J."/>
            <person name="Fu X."/>
            <person name="Schnable P.S."/>
            <person name="Li F."/>
            <person name="Zhang H."/>
            <person name="Feng B."/>
            <person name="Zhu X."/>
            <person name="Liu R."/>
            <person name="Schnable J.C."/>
            <person name="Zhu J.-K."/>
            <person name="Zhang H."/>
        </authorList>
    </citation>
    <scope>NUCLEOTIDE SEQUENCE [LARGE SCALE GENOMIC DNA]</scope>
</reference>
<dbReference type="STRING" id="4540.A0A3L6TVT6"/>
<proteinExistence type="predicted"/>
<keyword evidence="2" id="KW-1185">Reference proteome</keyword>
<comment type="caution">
    <text evidence="1">The sequence shown here is derived from an EMBL/GenBank/DDBJ whole genome shotgun (WGS) entry which is preliminary data.</text>
</comment>
<accession>A0A3L6TVT6</accession>
<dbReference type="OrthoDB" id="444127at2759"/>
<dbReference type="EMBL" id="PQIB02000001">
    <property type="protein sequence ID" value="RLN43108.1"/>
    <property type="molecule type" value="Genomic_DNA"/>
</dbReference>
<evidence type="ECO:0000313" key="1">
    <source>
        <dbReference type="EMBL" id="RLN43108.1"/>
    </source>
</evidence>
<protein>
    <submittedName>
        <fullName evidence="1">Uncharacterized protein</fullName>
    </submittedName>
</protein>
<name>A0A3L6TVT6_PANMI</name>
<dbReference type="Proteomes" id="UP000275267">
    <property type="component" value="Unassembled WGS sequence"/>
</dbReference>
<organism evidence="1 2">
    <name type="scientific">Panicum miliaceum</name>
    <name type="common">Proso millet</name>
    <name type="synonym">Broomcorn millet</name>
    <dbReference type="NCBI Taxonomy" id="4540"/>
    <lineage>
        <taxon>Eukaryota</taxon>
        <taxon>Viridiplantae</taxon>
        <taxon>Streptophyta</taxon>
        <taxon>Embryophyta</taxon>
        <taxon>Tracheophyta</taxon>
        <taxon>Spermatophyta</taxon>
        <taxon>Magnoliopsida</taxon>
        <taxon>Liliopsida</taxon>
        <taxon>Poales</taxon>
        <taxon>Poaceae</taxon>
        <taxon>PACMAD clade</taxon>
        <taxon>Panicoideae</taxon>
        <taxon>Panicodae</taxon>
        <taxon>Paniceae</taxon>
        <taxon>Panicinae</taxon>
        <taxon>Panicum</taxon>
        <taxon>Panicum sect. Panicum</taxon>
    </lineage>
</organism>